<dbReference type="EMBL" id="FR824078">
    <property type="protein sequence ID" value="CCA17326.1"/>
    <property type="molecule type" value="Genomic_DNA"/>
</dbReference>
<dbReference type="HOGENOM" id="CLU_093658_0_0_1"/>
<dbReference type="InterPro" id="IPR039875">
    <property type="entry name" value="LENG1-like"/>
</dbReference>
<dbReference type="AlphaFoldDB" id="F0W843"/>
<gene>
    <name evidence="2" type="primary">AlNc14C33G3020</name>
    <name evidence="2" type="ORF">ALNC14_034690</name>
</gene>
<sequence length="188" mass="22532">MGGGGLQILGHKRWHVWRRDNIERVTKDEEKKNESILEKERKERLFEQEQRYELQQQKVENQTQVKPFSLFYKEEQSITKKNEEIVRKGNTLASQKFSPWYTLPKGVEPPSKTRKRGSEIDPLLSMRPRNYQKRYRDAVSELKDVSTTSLGLNEKKKKSNNFTLEKLRQEREEREANERQRTRRLIGN</sequence>
<reference evidence="2" key="2">
    <citation type="submission" date="2011-02" db="EMBL/GenBank/DDBJ databases">
        <authorList>
            <person name="MacLean D."/>
        </authorList>
    </citation>
    <scope>NUCLEOTIDE SEQUENCE</scope>
</reference>
<dbReference type="PANTHER" id="PTHR22093">
    <property type="entry name" value="LEUKOCYTE RECEPTOR CLUSTER LRC MEMBER 1"/>
    <property type="match status" value="1"/>
</dbReference>
<feature type="region of interest" description="Disordered" evidence="1">
    <location>
        <begin position="100"/>
        <end position="131"/>
    </location>
</feature>
<evidence type="ECO:0000256" key="1">
    <source>
        <dbReference type="SAM" id="MobiDB-lite"/>
    </source>
</evidence>
<dbReference type="PANTHER" id="PTHR22093:SF0">
    <property type="entry name" value="LEUKOCYTE RECEPTOR CLUSTER MEMBER 1"/>
    <property type="match status" value="1"/>
</dbReference>
<evidence type="ECO:0000313" key="2">
    <source>
        <dbReference type="EMBL" id="CCA17326.1"/>
    </source>
</evidence>
<feature type="region of interest" description="Disordered" evidence="1">
    <location>
        <begin position="149"/>
        <end position="188"/>
    </location>
</feature>
<feature type="compositionally biased region" description="Basic and acidic residues" evidence="1">
    <location>
        <begin position="165"/>
        <end position="180"/>
    </location>
</feature>
<name>F0W843_9STRA</name>
<reference evidence="2" key="1">
    <citation type="journal article" date="2011" name="PLoS Biol.">
        <title>Gene gain and loss during evolution of obligate parasitism in the white rust pathogen of Arabidopsis thaliana.</title>
        <authorList>
            <person name="Kemen E."/>
            <person name="Gardiner A."/>
            <person name="Schultz-Larsen T."/>
            <person name="Kemen A.C."/>
            <person name="Balmuth A.L."/>
            <person name="Robert-Seilaniantz A."/>
            <person name="Bailey K."/>
            <person name="Holub E."/>
            <person name="Studholme D.J."/>
            <person name="Maclean D."/>
            <person name="Jones J.D."/>
        </authorList>
    </citation>
    <scope>NUCLEOTIDE SEQUENCE</scope>
</reference>
<protein>
    <submittedName>
        <fullName evidence="2">Uncharacterized protein AlNc14C33G3020</fullName>
    </submittedName>
</protein>
<proteinExistence type="predicted"/>
<accession>F0W843</accession>
<organism evidence="2">
    <name type="scientific">Albugo laibachii Nc14</name>
    <dbReference type="NCBI Taxonomy" id="890382"/>
    <lineage>
        <taxon>Eukaryota</taxon>
        <taxon>Sar</taxon>
        <taxon>Stramenopiles</taxon>
        <taxon>Oomycota</taxon>
        <taxon>Peronosporomycetes</taxon>
        <taxon>Albuginales</taxon>
        <taxon>Albuginaceae</taxon>
        <taxon>Albugo</taxon>
    </lineage>
</organism>